<accession>A0A8S5P9P0</accession>
<organism evidence="1">
    <name type="scientific">Podoviridae sp. ctU7u6</name>
    <dbReference type="NCBI Taxonomy" id="2825252"/>
    <lineage>
        <taxon>Viruses</taxon>
        <taxon>Duplodnaviria</taxon>
        <taxon>Heunggongvirae</taxon>
        <taxon>Uroviricota</taxon>
        <taxon>Caudoviricetes</taxon>
    </lineage>
</organism>
<evidence type="ECO:0000313" key="1">
    <source>
        <dbReference type="EMBL" id="DAE03163.1"/>
    </source>
</evidence>
<reference evidence="1" key="1">
    <citation type="journal article" date="2021" name="Proc. Natl. Acad. Sci. U.S.A.">
        <title>A Catalog of Tens of Thousands of Viruses from Human Metagenomes Reveals Hidden Associations with Chronic Diseases.</title>
        <authorList>
            <person name="Tisza M.J."/>
            <person name="Buck C.B."/>
        </authorList>
    </citation>
    <scope>NUCLEOTIDE SEQUENCE</scope>
    <source>
        <strain evidence="1">CtU7u6</strain>
    </source>
</reference>
<proteinExistence type="predicted"/>
<protein>
    <submittedName>
        <fullName evidence="1">Uncharacterized protein</fullName>
    </submittedName>
</protein>
<dbReference type="EMBL" id="BK015359">
    <property type="protein sequence ID" value="DAE03163.1"/>
    <property type="molecule type" value="Genomic_DNA"/>
</dbReference>
<name>A0A8S5P9P0_9CAUD</name>
<sequence length="106" mass="12325">MTVKIVKMDIVNYVNKVGELVNQSTKYNAKLDRVSITNLVLLLHLDKLSSWASTKIDDEDFPITQEDVDKIIECMHCLKKQINFYPEKDIDDDCILTEVEEHIIQE</sequence>